<keyword evidence="2" id="KW-1185">Reference proteome</keyword>
<dbReference type="InParanoid" id="Q8TI60"/>
<reference evidence="1 2" key="1">
    <citation type="journal article" date="2002" name="Genome Res.">
        <title>The genome of Methanosarcina acetivorans reveals extensive metabolic and physiological diversity.</title>
        <authorList>
            <person name="Galagan J.E."/>
            <person name="Nusbaum C."/>
            <person name="Roy A."/>
            <person name="Endrizzi M.G."/>
            <person name="Macdonald P."/>
            <person name="FitzHugh W."/>
            <person name="Calvo S."/>
            <person name="Engels R."/>
            <person name="Smirnov S."/>
            <person name="Atnoor D."/>
            <person name="Brown A."/>
            <person name="Allen N."/>
            <person name="Naylor J."/>
            <person name="Stange-Thomann N."/>
            <person name="DeArellano K."/>
            <person name="Johnson R."/>
            <person name="Linton L."/>
            <person name="McEwan P."/>
            <person name="McKernan K."/>
            <person name="Talamas J."/>
            <person name="Tirrell A."/>
            <person name="Ye W."/>
            <person name="Zimmer A."/>
            <person name="Barber R.D."/>
            <person name="Cann I."/>
            <person name="Graham D.E."/>
            <person name="Grahame D.A."/>
            <person name="Guss A."/>
            <person name="Hedderich R."/>
            <person name="Ingram-Smith C."/>
            <person name="Kuettner C.H."/>
            <person name="Krzycki J.A."/>
            <person name="Leigh J.A."/>
            <person name="Li W."/>
            <person name="Liu J."/>
            <person name="Mukhopadhyay B."/>
            <person name="Reeve J.N."/>
            <person name="Smith K."/>
            <person name="Springer T.A."/>
            <person name="Umayam L.A."/>
            <person name="White O."/>
            <person name="White R.H."/>
            <person name="de Macario E.C."/>
            <person name="Ferry J.G."/>
            <person name="Jarrell K.F."/>
            <person name="Jing H."/>
            <person name="Macario A.J.L."/>
            <person name="Paulsen I."/>
            <person name="Pritchett M."/>
            <person name="Sowers K.R."/>
            <person name="Swanson R.V."/>
            <person name="Zinder S.H."/>
            <person name="Lander E."/>
            <person name="Metcalf W.W."/>
            <person name="Birren B."/>
        </authorList>
    </citation>
    <scope>NUCLEOTIDE SEQUENCE [LARGE SCALE GENOMIC DNA]</scope>
    <source>
        <strain evidence="2">ATCC 35395 / DSM 2834 / JCM 12185 / C2A</strain>
    </source>
</reference>
<proteinExistence type="predicted"/>
<organism evidence="1 2">
    <name type="scientific">Methanosarcina acetivorans (strain ATCC 35395 / DSM 2834 / JCM 12185 / C2A)</name>
    <dbReference type="NCBI Taxonomy" id="188937"/>
    <lineage>
        <taxon>Archaea</taxon>
        <taxon>Methanobacteriati</taxon>
        <taxon>Methanobacteriota</taxon>
        <taxon>Stenosarchaea group</taxon>
        <taxon>Methanomicrobia</taxon>
        <taxon>Methanosarcinales</taxon>
        <taxon>Methanosarcinaceae</taxon>
        <taxon>Methanosarcina</taxon>
    </lineage>
</organism>
<dbReference type="Proteomes" id="UP000002487">
    <property type="component" value="Chromosome"/>
</dbReference>
<dbReference type="AlphaFoldDB" id="Q8TI60"/>
<evidence type="ECO:0000313" key="2">
    <source>
        <dbReference type="Proteomes" id="UP000002487"/>
    </source>
</evidence>
<accession>Q8TI60</accession>
<gene>
    <name evidence="1" type="ordered locus">MA_4296</name>
</gene>
<dbReference type="HOGENOM" id="CLU_2784023_0_0_2"/>
<dbReference type="KEGG" id="mac:MA_4296"/>
<dbReference type="EnsemblBacteria" id="AAM07640">
    <property type="protein sequence ID" value="AAM07640"/>
    <property type="gene ID" value="MA_4296"/>
</dbReference>
<sequence length="68" mass="7488">MISGQNKNSSMNFFSKYWAKFGNGIETSNGSFVEVPNLPYHSHIFGITVSLPLQGGPNSFPGHTLIWT</sequence>
<evidence type="ECO:0000313" key="1">
    <source>
        <dbReference type="EMBL" id="AAM07640.1"/>
    </source>
</evidence>
<dbReference type="EMBL" id="AE010299">
    <property type="protein sequence ID" value="AAM07640.1"/>
    <property type="molecule type" value="Genomic_DNA"/>
</dbReference>
<name>Q8TI60_METAC</name>
<protein>
    <submittedName>
        <fullName evidence="1">Uncharacterized protein</fullName>
    </submittedName>
</protein>